<comment type="caution">
    <text evidence="1">The sequence shown here is derived from an EMBL/GenBank/DDBJ whole genome shotgun (WGS) entry which is preliminary data.</text>
</comment>
<feature type="non-terminal residue" evidence="1">
    <location>
        <position position="68"/>
    </location>
</feature>
<reference evidence="1" key="1">
    <citation type="journal article" date="2014" name="Front. Microbiol.">
        <title>High frequency of phylogenetically diverse reductive dehalogenase-homologous genes in deep subseafloor sedimentary metagenomes.</title>
        <authorList>
            <person name="Kawai M."/>
            <person name="Futagami T."/>
            <person name="Toyoda A."/>
            <person name="Takaki Y."/>
            <person name="Nishi S."/>
            <person name="Hori S."/>
            <person name="Arai W."/>
            <person name="Tsubouchi T."/>
            <person name="Morono Y."/>
            <person name="Uchiyama I."/>
            <person name="Ito T."/>
            <person name="Fujiyama A."/>
            <person name="Inagaki F."/>
            <person name="Takami H."/>
        </authorList>
    </citation>
    <scope>NUCLEOTIDE SEQUENCE</scope>
    <source>
        <strain evidence="1">Expedition CK06-06</strain>
    </source>
</reference>
<accession>X0SL92</accession>
<protein>
    <recommendedName>
        <fullName evidence="2">Cupin 2 conserved barrel domain-containing protein</fullName>
    </recommendedName>
</protein>
<dbReference type="EMBL" id="BARS01008238">
    <property type="protein sequence ID" value="GAF75896.1"/>
    <property type="molecule type" value="Genomic_DNA"/>
</dbReference>
<evidence type="ECO:0000313" key="1">
    <source>
        <dbReference type="EMBL" id="GAF75896.1"/>
    </source>
</evidence>
<gene>
    <name evidence="1" type="ORF">S01H1_15746</name>
</gene>
<dbReference type="AlphaFoldDB" id="X0SL92"/>
<sequence length="68" mass="7787">MERKEPYASQEEFNKRVIRYQDIPAIELRPGAKSHIISTERLTVSFASAEPNSVGPVHRHEAEQIEIV</sequence>
<dbReference type="InterPro" id="IPR014710">
    <property type="entry name" value="RmlC-like_jellyroll"/>
</dbReference>
<name>X0SL92_9ZZZZ</name>
<organism evidence="1">
    <name type="scientific">marine sediment metagenome</name>
    <dbReference type="NCBI Taxonomy" id="412755"/>
    <lineage>
        <taxon>unclassified sequences</taxon>
        <taxon>metagenomes</taxon>
        <taxon>ecological metagenomes</taxon>
    </lineage>
</organism>
<evidence type="ECO:0008006" key="2">
    <source>
        <dbReference type="Google" id="ProtNLM"/>
    </source>
</evidence>
<proteinExistence type="predicted"/>
<dbReference type="Gene3D" id="2.60.120.10">
    <property type="entry name" value="Jelly Rolls"/>
    <property type="match status" value="1"/>
</dbReference>